<comment type="subcellular location">
    <subcellularLocation>
        <location evidence="1">Cell membrane</location>
        <topology evidence="1">Multi-pass membrane protein</topology>
    </subcellularLocation>
    <subcellularLocation>
        <location evidence="7">Membrane</location>
        <topology evidence="7">Multi-pass membrane protein</topology>
    </subcellularLocation>
</comment>
<feature type="transmembrane region" description="Helical" evidence="8">
    <location>
        <begin position="444"/>
        <end position="467"/>
    </location>
</feature>
<feature type="transmembrane region" description="Helical" evidence="8">
    <location>
        <begin position="406"/>
        <end position="432"/>
    </location>
</feature>
<evidence type="ECO:0000259" key="10">
    <source>
        <dbReference type="Pfam" id="PF00662"/>
    </source>
</evidence>
<keyword evidence="6 8" id="KW-0472">Membrane</keyword>
<evidence type="ECO:0000256" key="8">
    <source>
        <dbReference type="SAM" id="Phobius"/>
    </source>
</evidence>
<reference evidence="11 12" key="1">
    <citation type="journal article" date="2016" name="Nat. Commun.">
        <title>Thousands of microbial genomes shed light on interconnected biogeochemical processes in an aquifer system.</title>
        <authorList>
            <person name="Anantharaman K."/>
            <person name="Brown C.T."/>
            <person name="Hug L.A."/>
            <person name="Sharon I."/>
            <person name="Castelle C.J."/>
            <person name="Probst A.J."/>
            <person name="Thomas B.C."/>
            <person name="Singh A."/>
            <person name="Wilkins M.J."/>
            <person name="Karaoz U."/>
            <person name="Brodie E.L."/>
            <person name="Williams K.H."/>
            <person name="Hubbard S.S."/>
            <person name="Banfield J.F."/>
        </authorList>
    </citation>
    <scope>NUCLEOTIDE SEQUENCE [LARGE SCALE GENOMIC DNA]</scope>
</reference>
<sequence length="492" mass="52402">MTLLLPLFIVLPLFAACLAGAFFWLKKPGAELLTNLVAAALFAAAVGLYFFRPFNTLMIYDLSGWLPPGGSHLILDGLSHLHILVANFVAWLVALYSVAYMRKYTNRTGYYALLLLLVTGINGVILTGDFFTLFIFLEIAALSAYALVAFGNRRAEIEAAFKYLILGETASLFILIGIGLVYATTGTYDMAKVSQSFPADASAVKAAILVLFLAGFGMKAALVPFHAWLPDTHASAPSPISALLSGVIIKTLGVYALIRILYNVFGMTGQLSLVLMVLSGVTIILGGLLSIGQNDIKRLMAYSSISQIGIIVAGLSLGSPLGIMGGIFHSFNHALIKPMMFFNAGAIYRATGTRDIRKMGGLFFRLPVVSASSIVGSLAISGLPPFNGFWSKMFVIVAAAQTGNLFLAMVIAIGSILTLASYLIFLTGAIFGRPNGEVNERTPWLIALPIVILAGCCFAVGLFVPFISQYLLNPAVVSVFNGTGYGKLMGGN</sequence>
<dbReference type="PANTHER" id="PTHR42703:SF1">
    <property type="entry name" value="NA(+)_H(+) ANTIPORTER SUBUNIT D1"/>
    <property type="match status" value="1"/>
</dbReference>
<feature type="transmembrane region" description="Helical" evidence="8">
    <location>
        <begin position="362"/>
        <end position="386"/>
    </location>
</feature>
<comment type="similarity">
    <text evidence="2">Belongs to the CPA3 antiporters (TC 2.A.63) subunit D family.</text>
</comment>
<proteinExistence type="inferred from homology"/>
<evidence type="ECO:0000256" key="5">
    <source>
        <dbReference type="ARBA" id="ARBA00022989"/>
    </source>
</evidence>
<keyword evidence="3" id="KW-1003">Cell membrane</keyword>
<feature type="transmembrane region" description="Helical" evidence="8">
    <location>
        <begin position="271"/>
        <end position="292"/>
    </location>
</feature>
<feature type="transmembrane region" description="Helical" evidence="8">
    <location>
        <begin position="304"/>
        <end position="328"/>
    </location>
</feature>
<evidence type="ECO:0000256" key="1">
    <source>
        <dbReference type="ARBA" id="ARBA00004651"/>
    </source>
</evidence>
<feature type="transmembrane region" description="Helical" evidence="8">
    <location>
        <begin position="32"/>
        <end position="51"/>
    </location>
</feature>
<evidence type="ECO:0000256" key="7">
    <source>
        <dbReference type="RuleBase" id="RU000320"/>
    </source>
</evidence>
<feature type="transmembrane region" description="Helical" evidence="8">
    <location>
        <begin position="241"/>
        <end position="265"/>
    </location>
</feature>
<evidence type="ECO:0000256" key="3">
    <source>
        <dbReference type="ARBA" id="ARBA00022475"/>
    </source>
</evidence>
<keyword evidence="5 8" id="KW-1133">Transmembrane helix</keyword>
<evidence type="ECO:0000256" key="2">
    <source>
        <dbReference type="ARBA" id="ARBA00005346"/>
    </source>
</evidence>
<dbReference type="Proteomes" id="UP000178602">
    <property type="component" value="Unassembled WGS sequence"/>
</dbReference>
<feature type="transmembrane region" description="Helical" evidence="8">
    <location>
        <begin position="108"/>
        <end position="125"/>
    </location>
</feature>
<dbReference type="Pfam" id="PF00361">
    <property type="entry name" value="Proton_antipo_M"/>
    <property type="match status" value="1"/>
</dbReference>
<name>A0A1F4T6X7_UNCSA</name>
<organism evidence="11 12">
    <name type="scientific">candidate division WOR-1 bacterium RIFOXYC12_FULL_54_18</name>
    <dbReference type="NCBI Taxonomy" id="1802584"/>
    <lineage>
        <taxon>Bacteria</taxon>
        <taxon>Bacillati</taxon>
        <taxon>Saganbacteria</taxon>
    </lineage>
</organism>
<protein>
    <recommendedName>
        <fullName evidence="13">NADH:quinone oxidoreductase/Mrp antiporter membrane subunit domain-containing protein</fullName>
    </recommendedName>
</protein>
<feature type="domain" description="NADH:quinone oxidoreductase/Mrp antiporter transmembrane" evidence="9">
    <location>
        <begin position="129"/>
        <end position="418"/>
    </location>
</feature>
<evidence type="ECO:0000313" key="11">
    <source>
        <dbReference type="EMBL" id="OGC28327.1"/>
    </source>
</evidence>
<feature type="transmembrane region" description="Helical" evidence="8">
    <location>
        <begin position="163"/>
        <end position="183"/>
    </location>
</feature>
<dbReference type="AlphaFoldDB" id="A0A1F4T6X7"/>
<dbReference type="PANTHER" id="PTHR42703">
    <property type="entry name" value="NADH DEHYDROGENASE"/>
    <property type="match status" value="1"/>
</dbReference>
<evidence type="ECO:0000313" key="12">
    <source>
        <dbReference type="Proteomes" id="UP000178602"/>
    </source>
</evidence>
<dbReference type="GO" id="GO:0005886">
    <property type="term" value="C:plasma membrane"/>
    <property type="evidence" value="ECO:0007669"/>
    <property type="project" value="UniProtKB-SubCell"/>
</dbReference>
<feature type="domain" description="NADH-Ubiquinone oxidoreductase (complex I) chain 5 N-terminal" evidence="10">
    <location>
        <begin position="73"/>
        <end position="108"/>
    </location>
</feature>
<evidence type="ECO:0008006" key="13">
    <source>
        <dbReference type="Google" id="ProtNLM"/>
    </source>
</evidence>
<evidence type="ECO:0000256" key="4">
    <source>
        <dbReference type="ARBA" id="ARBA00022692"/>
    </source>
</evidence>
<comment type="caution">
    <text evidence="11">The sequence shown here is derived from an EMBL/GenBank/DDBJ whole genome shotgun (WGS) entry which is preliminary data.</text>
</comment>
<dbReference type="Pfam" id="PF00662">
    <property type="entry name" value="Proton_antipo_N"/>
    <property type="match status" value="1"/>
</dbReference>
<feature type="transmembrane region" description="Helical" evidence="8">
    <location>
        <begin position="6"/>
        <end position="25"/>
    </location>
</feature>
<feature type="transmembrane region" description="Helical" evidence="8">
    <location>
        <begin position="131"/>
        <end position="151"/>
    </location>
</feature>
<dbReference type="PRINTS" id="PR01434">
    <property type="entry name" value="NADHDHGNASE5"/>
</dbReference>
<feature type="transmembrane region" description="Helical" evidence="8">
    <location>
        <begin position="71"/>
        <end position="96"/>
    </location>
</feature>
<accession>A0A1F4T6X7</accession>
<dbReference type="InterPro" id="IPR001750">
    <property type="entry name" value="ND/Mrp_TM"/>
</dbReference>
<dbReference type="InterPro" id="IPR001516">
    <property type="entry name" value="Proton_antipo_N"/>
</dbReference>
<gene>
    <name evidence="11" type="ORF">A3K49_05035</name>
</gene>
<keyword evidence="4 7" id="KW-0812">Transmembrane</keyword>
<evidence type="ECO:0000259" key="9">
    <source>
        <dbReference type="Pfam" id="PF00361"/>
    </source>
</evidence>
<evidence type="ECO:0000256" key="6">
    <source>
        <dbReference type="ARBA" id="ARBA00023136"/>
    </source>
</evidence>
<dbReference type="InterPro" id="IPR050586">
    <property type="entry name" value="CPA3_Na-H_Antiporter_D"/>
</dbReference>
<feature type="transmembrane region" description="Helical" evidence="8">
    <location>
        <begin position="203"/>
        <end position="229"/>
    </location>
</feature>
<dbReference type="EMBL" id="MEUG01000001">
    <property type="protein sequence ID" value="OGC28327.1"/>
    <property type="molecule type" value="Genomic_DNA"/>
</dbReference>